<dbReference type="Proteomes" id="UP000220034">
    <property type="component" value="Unassembled WGS sequence"/>
</dbReference>
<organism evidence="1 2">
    <name type="scientific">Pontivivens marinum</name>
    <dbReference type="NCBI Taxonomy" id="1690039"/>
    <lineage>
        <taxon>Bacteria</taxon>
        <taxon>Pseudomonadati</taxon>
        <taxon>Pseudomonadota</taxon>
        <taxon>Alphaproteobacteria</taxon>
        <taxon>Rhodobacterales</taxon>
        <taxon>Paracoccaceae</taxon>
        <taxon>Pontivivens</taxon>
    </lineage>
</organism>
<evidence type="ECO:0000313" key="1">
    <source>
        <dbReference type="EMBL" id="SOH93692.1"/>
    </source>
</evidence>
<reference evidence="2" key="1">
    <citation type="submission" date="2017-09" db="EMBL/GenBank/DDBJ databases">
        <authorList>
            <person name="Varghese N."/>
            <person name="Submissions S."/>
        </authorList>
    </citation>
    <scope>NUCLEOTIDE SEQUENCE [LARGE SCALE GENOMIC DNA]</scope>
    <source>
        <strain evidence="2">C7</strain>
    </source>
</reference>
<keyword evidence="2" id="KW-1185">Reference proteome</keyword>
<evidence type="ECO:0000313" key="2">
    <source>
        <dbReference type="Proteomes" id="UP000220034"/>
    </source>
</evidence>
<dbReference type="AlphaFoldDB" id="A0A2C9CR24"/>
<protein>
    <submittedName>
        <fullName evidence="1">Uncharacterized protein</fullName>
    </submittedName>
</protein>
<proteinExistence type="predicted"/>
<gene>
    <name evidence="1" type="ORF">SAMN06273572_102370</name>
</gene>
<accession>A0A2C9CR24</accession>
<name>A0A2C9CR24_9RHOB</name>
<dbReference type="RefSeq" id="WP_180955932.1">
    <property type="nucleotide sequence ID" value="NZ_OCTN01000002.1"/>
</dbReference>
<sequence length="55" mass="6186">MTKRVGIALGLFFSLCFFSIFDVKQTREIELPSFDISSFELSGGQLPHFEITLTA</sequence>
<dbReference type="EMBL" id="OCTN01000002">
    <property type="protein sequence ID" value="SOH93692.1"/>
    <property type="molecule type" value="Genomic_DNA"/>
</dbReference>